<gene>
    <name evidence="1" type="ORF">B0T10DRAFT_611422</name>
</gene>
<evidence type="ECO:0000313" key="2">
    <source>
        <dbReference type="Proteomes" id="UP000777438"/>
    </source>
</evidence>
<accession>A0A9P8VRY5</accession>
<comment type="caution">
    <text evidence="1">The sequence shown here is derived from an EMBL/GenBank/DDBJ whole genome shotgun (WGS) entry which is preliminary data.</text>
</comment>
<name>A0A9P8VRY5_9HYPO</name>
<dbReference type="OrthoDB" id="1046782at2759"/>
<keyword evidence="2" id="KW-1185">Reference proteome</keyword>
<dbReference type="EMBL" id="JAGPYM010000063">
    <property type="protein sequence ID" value="KAH6870917.1"/>
    <property type="molecule type" value="Genomic_DNA"/>
</dbReference>
<organism evidence="1 2">
    <name type="scientific">Thelonectria olida</name>
    <dbReference type="NCBI Taxonomy" id="1576542"/>
    <lineage>
        <taxon>Eukaryota</taxon>
        <taxon>Fungi</taxon>
        <taxon>Dikarya</taxon>
        <taxon>Ascomycota</taxon>
        <taxon>Pezizomycotina</taxon>
        <taxon>Sordariomycetes</taxon>
        <taxon>Hypocreomycetidae</taxon>
        <taxon>Hypocreales</taxon>
        <taxon>Nectriaceae</taxon>
        <taxon>Thelonectria</taxon>
    </lineage>
</organism>
<protein>
    <submittedName>
        <fullName evidence="1">Uncharacterized protein</fullName>
    </submittedName>
</protein>
<dbReference type="AlphaFoldDB" id="A0A9P8VRY5"/>
<proteinExistence type="predicted"/>
<evidence type="ECO:0000313" key="1">
    <source>
        <dbReference type="EMBL" id="KAH6870917.1"/>
    </source>
</evidence>
<sequence length="154" mass="17541">MSTPSSNPADFVSAIEVIYTDDNNKPQHTLTELDGADPDINKGFKGKYVWLRLRHATKPEEMVNHIWRDYLDNPLPDRGDDLSAGAGGLYRYLQWSHDMRAKYFVSSVFVWRSSKEQNSPPAGYAGKTDDINKGRGGDFLYLVWKVREYNGPKP</sequence>
<reference evidence="1 2" key="1">
    <citation type="journal article" date="2021" name="Nat. Commun.">
        <title>Genetic determinants of endophytism in the Arabidopsis root mycobiome.</title>
        <authorList>
            <person name="Mesny F."/>
            <person name="Miyauchi S."/>
            <person name="Thiergart T."/>
            <person name="Pickel B."/>
            <person name="Atanasova L."/>
            <person name="Karlsson M."/>
            <person name="Huettel B."/>
            <person name="Barry K.W."/>
            <person name="Haridas S."/>
            <person name="Chen C."/>
            <person name="Bauer D."/>
            <person name="Andreopoulos W."/>
            <person name="Pangilinan J."/>
            <person name="LaButti K."/>
            <person name="Riley R."/>
            <person name="Lipzen A."/>
            <person name="Clum A."/>
            <person name="Drula E."/>
            <person name="Henrissat B."/>
            <person name="Kohler A."/>
            <person name="Grigoriev I.V."/>
            <person name="Martin F.M."/>
            <person name="Hacquard S."/>
        </authorList>
    </citation>
    <scope>NUCLEOTIDE SEQUENCE [LARGE SCALE GENOMIC DNA]</scope>
    <source>
        <strain evidence="1 2">MPI-CAGE-CH-0241</strain>
    </source>
</reference>
<dbReference type="Gene3D" id="2.100.10.50">
    <property type="match status" value="1"/>
</dbReference>
<dbReference type="Proteomes" id="UP000777438">
    <property type="component" value="Unassembled WGS sequence"/>
</dbReference>